<dbReference type="NCBIfam" id="NF047558">
    <property type="entry name" value="TPR_END_plus"/>
    <property type="match status" value="1"/>
</dbReference>
<evidence type="ECO:0000313" key="4">
    <source>
        <dbReference type="EMBL" id="RXS93426.1"/>
    </source>
</evidence>
<evidence type="ECO:0000256" key="1">
    <source>
        <dbReference type="ARBA" id="ARBA00022737"/>
    </source>
</evidence>
<keyword evidence="1" id="KW-0677">Repeat</keyword>
<dbReference type="SMART" id="SM00028">
    <property type="entry name" value="TPR"/>
    <property type="match status" value="5"/>
</dbReference>
<protein>
    <submittedName>
        <fullName evidence="4">Tetratricopeptide repeat protein</fullName>
    </submittedName>
</protein>
<dbReference type="PANTHER" id="PTHR45586:SF1">
    <property type="entry name" value="LIPOPOLYSACCHARIDE ASSEMBLY PROTEIN B"/>
    <property type="match status" value="1"/>
</dbReference>
<gene>
    <name evidence="4" type="ORF">ESZ00_18970</name>
</gene>
<dbReference type="InterPro" id="IPR051012">
    <property type="entry name" value="CellSynth/LPSAsmb/PSIAsmb"/>
</dbReference>
<proteinExistence type="predicted"/>
<name>A0A4Q1S9S5_9BACT</name>
<dbReference type="SUPFAM" id="SSF48452">
    <property type="entry name" value="TPR-like"/>
    <property type="match status" value="2"/>
</dbReference>
<dbReference type="RefSeq" id="WP_129209969.1">
    <property type="nucleotide sequence ID" value="NZ_BMGU01000002.1"/>
</dbReference>
<evidence type="ECO:0000313" key="5">
    <source>
        <dbReference type="Proteomes" id="UP000290253"/>
    </source>
</evidence>
<dbReference type="Gene3D" id="3.40.50.10610">
    <property type="entry name" value="ABC-type transport auxiliary lipoprotein component"/>
    <property type="match status" value="1"/>
</dbReference>
<keyword evidence="2 3" id="KW-0802">TPR repeat</keyword>
<sequence>MPTIGPFSIPEELSPEQTRLIRAHLHEVISSPAFAGSKRAQDFLQLIVEHAVAGRLDHLRERMIGAEMFGRPIDYDTANDAVVRVKATEVRKKLLQFYQEAPKPAPVRIELPTGSYVPRFCFEAPEAVAAPDPVAASADAKESEQDTDAKVQPGIARRLLLALAALAVAAAAGYFGYRLWRVQPPSKPSIRAIAVLPLENLSGDPSQEYFADGVTEELISDLGQVSALRVISRTSTMTYQHTQKTLPEIARELGADVIVEGSVLREGRKVRVTAQLIDAHTDEHLWAQNYVRDLTSVLALQGEVAQTIADEISIHVTPQEQARLGHLRNVNNEEAQDLYLLGRYSLNSGDPRQAIRYMQQAIDKDPNYAPAYAGLANGYGWLGVAGWMPYLDAFSRQKAAAMKAIELDDLLPEGHVELADAALNLNWDWGTCERELKHALQLNPSSISAHSTYGFYLLRVGRIQEGLEQLKQLLVLDPVSSRSFMNAAFAYYYARQYDEAFAQIQRANSFAPNPAETIFPLGVIYAEQGQYQQAIDELKKLGDTPHALGHAGNAYARMGQPAQARKMIENLEAHVQKEGVGRYEIALVYAALGEKDQAFAWLEKSLDAHDKGLTFLKVDPCLDPLRNDPRFQDLVRRVGFP</sequence>
<dbReference type="InterPro" id="IPR019734">
    <property type="entry name" value="TPR_rpt"/>
</dbReference>
<evidence type="ECO:0000256" key="3">
    <source>
        <dbReference type="PROSITE-ProRule" id="PRU00339"/>
    </source>
</evidence>
<dbReference type="Pfam" id="PF13432">
    <property type="entry name" value="TPR_16"/>
    <property type="match status" value="2"/>
</dbReference>
<organism evidence="4 5">
    <name type="scientific">Silvibacterium dinghuense</name>
    <dbReference type="NCBI Taxonomy" id="1560006"/>
    <lineage>
        <taxon>Bacteria</taxon>
        <taxon>Pseudomonadati</taxon>
        <taxon>Acidobacteriota</taxon>
        <taxon>Terriglobia</taxon>
        <taxon>Terriglobales</taxon>
        <taxon>Acidobacteriaceae</taxon>
        <taxon>Silvibacterium</taxon>
    </lineage>
</organism>
<dbReference type="PANTHER" id="PTHR45586">
    <property type="entry name" value="TPR REPEAT-CONTAINING PROTEIN PA4667"/>
    <property type="match status" value="1"/>
</dbReference>
<dbReference type="OrthoDB" id="100177at2"/>
<comment type="caution">
    <text evidence="4">The sequence shown here is derived from an EMBL/GenBank/DDBJ whole genome shotgun (WGS) entry which is preliminary data.</text>
</comment>
<dbReference type="EMBL" id="SDMK01000005">
    <property type="protein sequence ID" value="RXS93426.1"/>
    <property type="molecule type" value="Genomic_DNA"/>
</dbReference>
<dbReference type="PROSITE" id="PS50005">
    <property type="entry name" value="TPR"/>
    <property type="match status" value="1"/>
</dbReference>
<dbReference type="AlphaFoldDB" id="A0A4Q1S9S5"/>
<keyword evidence="5" id="KW-1185">Reference proteome</keyword>
<dbReference type="Gene3D" id="1.25.40.10">
    <property type="entry name" value="Tetratricopeptide repeat domain"/>
    <property type="match status" value="3"/>
</dbReference>
<feature type="repeat" description="TPR" evidence="3">
    <location>
        <begin position="335"/>
        <end position="368"/>
    </location>
</feature>
<accession>A0A4Q1S9S5</accession>
<dbReference type="InterPro" id="IPR011990">
    <property type="entry name" value="TPR-like_helical_dom_sf"/>
</dbReference>
<dbReference type="Proteomes" id="UP000290253">
    <property type="component" value="Unassembled WGS sequence"/>
</dbReference>
<evidence type="ECO:0000256" key="2">
    <source>
        <dbReference type="ARBA" id="ARBA00022803"/>
    </source>
</evidence>
<reference evidence="4 5" key="1">
    <citation type="journal article" date="2016" name="Int. J. Syst. Evol. Microbiol.">
        <title>Acidipila dinghuensis sp. nov., an acidobacterium isolated from forest soil.</title>
        <authorList>
            <person name="Jiang Y.W."/>
            <person name="Wang J."/>
            <person name="Chen M.H."/>
            <person name="Lv Y.Y."/>
            <person name="Qiu L.H."/>
        </authorList>
    </citation>
    <scope>NUCLEOTIDE SEQUENCE [LARGE SCALE GENOMIC DNA]</scope>
    <source>
        <strain evidence="4 5">DHOF10</strain>
    </source>
</reference>